<feature type="active site" evidence="10">
    <location>
        <position position="139"/>
    </location>
</feature>
<feature type="disulfide bond" evidence="11">
    <location>
        <begin position="152"/>
        <end position="157"/>
    </location>
</feature>
<evidence type="ECO:0000256" key="8">
    <source>
        <dbReference type="ARBA" id="ARBA00023180"/>
    </source>
</evidence>
<dbReference type="PRINTS" id="PR00792">
    <property type="entry name" value="PEPSIN"/>
</dbReference>
<feature type="disulfide bond" evidence="11">
    <location>
        <begin position="356"/>
        <end position="388"/>
    </location>
</feature>
<dbReference type="InterPro" id="IPR033121">
    <property type="entry name" value="PEPTIDASE_A1"/>
</dbReference>
<dbReference type="Gene3D" id="2.40.70.10">
    <property type="entry name" value="Acid Proteases"/>
    <property type="match status" value="2"/>
</dbReference>
<keyword evidence="9" id="KW-0449">Lipoprotein</keyword>
<feature type="compositionally biased region" description="Basic and acidic residues" evidence="12">
    <location>
        <begin position="78"/>
        <end position="90"/>
    </location>
</feature>
<sequence length="515" mass="54080">MRSGSLLTRLALCTSSVHAFYPFTPKWLKDLEEKTGLDSRDDGAVTYGIRRHGSSQPSTEPSSKVAAREAGRLAQKYRTGDGHDGSDVAKRSGNKYSVMEAEDPDTSKTAGIDQDGTDYSYFIEVRLGSEKKAMYMLIDTGAGSSWVMGTDCSSKACALHSSFGSDDSDTYKDAGQDFSVAYGTGEVKGELFTDTICVTDDICFDYRMGAANDTSDDFEHFAFDGILGLSMDSGSSDNFLDVLSDSGDIDANVFGISLHRATDGDDNDGAITFGGADRTRYKGDITYVDVDPSTTSWVIQLDDVSCDGKGSGAGGVASYIDTGTTFVFGPPDLVKAVHAVVPGAESDDGTSYTVPCDLDMPLTFIFGGTGFDVSPRDWISPKDSDGVCTSNIYGQEAVQGAWLLGDTFLKNVYAVFDADEKRIGFAARSDDAEDDDSSSSKTVTPAPATPTTGTYAPTSTADRTGSSEAETTTSSEGGGDSSPDKPASAGTSLTLGLSELALPVCLAAAAAFGLF</sequence>
<evidence type="ECO:0000256" key="2">
    <source>
        <dbReference type="ARBA" id="ARBA00007447"/>
    </source>
</evidence>
<evidence type="ECO:0000256" key="7">
    <source>
        <dbReference type="ARBA" id="ARBA00023136"/>
    </source>
</evidence>
<evidence type="ECO:0000256" key="5">
    <source>
        <dbReference type="ARBA" id="ARBA00022750"/>
    </source>
</evidence>
<dbReference type="RefSeq" id="XP_035318085.1">
    <property type="nucleotide sequence ID" value="XM_035466749.1"/>
</dbReference>
<dbReference type="CDD" id="cd05471">
    <property type="entry name" value="pepsin_like"/>
    <property type="match status" value="1"/>
</dbReference>
<reference evidence="15" key="1">
    <citation type="submission" date="2020-03" db="EMBL/GenBank/DDBJ databases">
        <title>Site-based positive gene gene selection in Geosmithia morbida across the United States reveals a broad range of putative effectors and factors for local host and environmental adapation.</title>
        <authorList>
            <person name="Onufrak A."/>
            <person name="Murdoch R.W."/>
            <person name="Gazis R."/>
            <person name="Huff M."/>
            <person name="Staton M."/>
            <person name="Klingeman W."/>
            <person name="Hadziabdic D."/>
        </authorList>
    </citation>
    <scope>NUCLEOTIDE SEQUENCE</scope>
    <source>
        <strain evidence="15">1262</strain>
    </source>
</reference>
<accession>A0A9P5CXM1</accession>
<dbReference type="OrthoDB" id="660550at2759"/>
<feature type="signal peptide" evidence="13">
    <location>
        <begin position="1"/>
        <end position="19"/>
    </location>
</feature>
<feature type="active site" evidence="10">
    <location>
        <position position="321"/>
    </location>
</feature>
<dbReference type="InterPro" id="IPR034164">
    <property type="entry name" value="Pepsin-like_dom"/>
</dbReference>
<evidence type="ECO:0000256" key="6">
    <source>
        <dbReference type="ARBA" id="ARBA00022801"/>
    </source>
</evidence>
<evidence type="ECO:0000256" key="10">
    <source>
        <dbReference type="PIRSR" id="PIRSR601461-1"/>
    </source>
</evidence>
<dbReference type="EMBL" id="JAANYQ010000026">
    <property type="protein sequence ID" value="KAF4119433.1"/>
    <property type="molecule type" value="Genomic_DNA"/>
</dbReference>
<comment type="subcellular location">
    <subcellularLocation>
        <location evidence="1">Cell membrane</location>
    </subcellularLocation>
</comment>
<dbReference type="Proteomes" id="UP000749293">
    <property type="component" value="Unassembled WGS sequence"/>
</dbReference>
<evidence type="ECO:0000256" key="11">
    <source>
        <dbReference type="PIRSR" id="PIRSR601461-2"/>
    </source>
</evidence>
<evidence type="ECO:0000256" key="3">
    <source>
        <dbReference type="ARBA" id="ARBA00022475"/>
    </source>
</evidence>
<keyword evidence="8" id="KW-0325">Glycoprotein</keyword>
<evidence type="ECO:0000256" key="13">
    <source>
        <dbReference type="SAM" id="SignalP"/>
    </source>
</evidence>
<feature type="domain" description="Peptidase A1" evidence="14">
    <location>
        <begin position="121"/>
        <end position="426"/>
    </location>
</feature>
<keyword evidence="13" id="KW-0732">Signal</keyword>
<name>A0A9P5CXM1_9HYPO</name>
<keyword evidence="3" id="KW-1003">Cell membrane</keyword>
<protein>
    <submittedName>
        <fullName evidence="15">Eukaryotic aspartyl protease</fullName>
    </submittedName>
</protein>
<comment type="similarity">
    <text evidence="2">Belongs to the peptidase A1 family.</text>
</comment>
<evidence type="ECO:0000313" key="15">
    <source>
        <dbReference type="EMBL" id="KAF4119433.1"/>
    </source>
</evidence>
<feature type="region of interest" description="Disordered" evidence="12">
    <location>
        <begin position="39"/>
        <end position="111"/>
    </location>
</feature>
<dbReference type="FunFam" id="2.40.70.10:FF:000060">
    <property type="entry name" value="Aspartic-type endopeptidase ctsD"/>
    <property type="match status" value="1"/>
</dbReference>
<dbReference type="InterPro" id="IPR021109">
    <property type="entry name" value="Peptidase_aspartic_dom_sf"/>
</dbReference>
<dbReference type="GO" id="GO:0005886">
    <property type="term" value="C:plasma membrane"/>
    <property type="evidence" value="ECO:0007669"/>
    <property type="project" value="UniProtKB-SubCell"/>
</dbReference>
<keyword evidence="16" id="KW-1185">Reference proteome</keyword>
<keyword evidence="5" id="KW-0064">Aspartyl protease</keyword>
<gene>
    <name evidence="15" type="ORF">GMORB2_4775</name>
</gene>
<keyword evidence="6" id="KW-0378">Hydrolase</keyword>
<evidence type="ECO:0000256" key="1">
    <source>
        <dbReference type="ARBA" id="ARBA00004236"/>
    </source>
</evidence>
<dbReference type="PANTHER" id="PTHR47966">
    <property type="entry name" value="BETA-SITE APP-CLEAVING ENZYME, ISOFORM A-RELATED"/>
    <property type="match status" value="1"/>
</dbReference>
<keyword evidence="11" id="KW-1015">Disulfide bond</keyword>
<dbReference type="GeneID" id="55971003"/>
<dbReference type="SUPFAM" id="SSF50630">
    <property type="entry name" value="Acid proteases"/>
    <property type="match status" value="1"/>
</dbReference>
<dbReference type="GO" id="GO:0004190">
    <property type="term" value="F:aspartic-type endopeptidase activity"/>
    <property type="evidence" value="ECO:0007669"/>
    <property type="project" value="UniProtKB-KW"/>
</dbReference>
<evidence type="ECO:0000256" key="9">
    <source>
        <dbReference type="ARBA" id="ARBA00023288"/>
    </source>
</evidence>
<keyword evidence="4 15" id="KW-0645">Protease</keyword>
<dbReference type="GO" id="GO:0006508">
    <property type="term" value="P:proteolysis"/>
    <property type="evidence" value="ECO:0007669"/>
    <property type="project" value="UniProtKB-KW"/>
</dbReference>
<dbReference type="AlphaFoldDB" id="A0A9P5CXM1"/>
<keyword evidence="7" id="KW-0472">Membrane</keyword>
<dbReference type="PROSITE" id="PS51767">
    <property type="entry name" value="PEPTIDASE_A1"/>
    <property type="match status" value="1"/>
</dbReference>
<feature type="region of interest" description="Disordered" evidence="12">
    <location>
        <begin position="428"/>
        <end position="490"/>
    </location>
</feature>
<dbReference type="Pfam" id="PF00026">
    <property type="entry name" value="Asp"/>
    <property type="match status" value="1"/>
</dbReference>
<evidence type="ECO:0000256" key="4">
    <source>
        <dbReference type="ARBA" id="ARBA00022670"/>
    </source>
</evidence>
<evidence type="ECO:0000259" key="14">
    <source>
        <dbReference type="PROSITE" id="PS51767"/>
    </source>
</evidence>
<dbReference type="InterPro" id="IPR001461">
    <property type="entry name" value="Aspartic_peptidase_A1"/>
</dbReference>
<evidence type="ECO:0000256" key="12">
    <source>
        <dbReference type="SAM" id="MobiDB-lite"/>
    </source>
</evidence>
<organism evidence="15 16">
    <name type="scientific">Geosmithia morbida</name>
    <dbReference type="NCBI Taxonomy" id="1094350"/>
    <lineage>
        <taxon>Eukaryota</taxon>
        <taxon>Fungi</taxon>
        <taxon>Dikarya</taxon>
        <taxon>Ascomycota</taxon>
        <taxon>Pezizomycotina</taxon>
        <taxon>Sordariomycetes</taxon>
        <taxon>Hypocreomycetidae</taxon>
        <taxon>Hypocreales</taxon>
        <taxon>Bionectriaceae</taxon>
        <taxon>Geosmithia</taxon>
    </lineage>
</organism>
<feature type="chain" id="PRO_5040232148" evidence="13">
    <location>
        <begin position="20"/>
        <end position="515"/>
    </location>
</feature>
<dbReference type="PANTHER" id="PTHR47966:SF75">
    <property type="entry name" value="ENDOPEPTIDASE (CTSD), PUTATIVE (AFU_ORTHOLOGUE AFUA_4G07040)-RELATED"/>
    <property type="match status" value="1"/>
</dbReference>
<evidence type="ECO:0000313" key="16">
    <source>
        <dbReference type="Proteomes" id="UP000749293"/>
    </source>
</evidence>
<feature type="compositionally biased region" description="Low complexity" evidence="12">
    <location>
        <begin position="439"/>
        <end position="475"/>
    </location>
</feature>
<comment type="caution">
    <text evidence="15">The sequence shown here is derived from an EMBL/GenBank/DDBJ whole genome shotgun (WGS) entry which is preliminary data.</text>
</comment>
<proteinExistence type="inferred from homology"/>